<dbReference type="Gene3D" id="1.20.120.530">
    <property type="entry name" value="GntR ligand-binding domain-like"/>
    <property type="match status" value="1"/>
</dbReference>
<feature type="domain" description="HTH gntR-type" evidence="4">
    <location>
        <begin position="1"/>
        <end position="68"/>
    </location>
</feature>
<evidence type="ECO:0000256" key="2">
    <source>
        <dbReference type="ARBA" id="ARBA00023125"/>
    </source>
</evidence>
<dbReference type="RefSeq" id="WP_046806766.1">
    <property type="nucleotide sequence ID" value="NZ_PREU01000001.1"/>
</dbReference>
<dbReference type="AlphaFoldDB" id="A0A2S5GYY7"/>
<proteinExistence type="predicted"/>
<accession>A0A2S5GYY7</accession>
<evidence type="ECO:0000256" key="1">
    <source>
        <dbReference type="ARBA" id="ARBA00023015"/>
    </source>
</evidence>
<dbReference type="PROSITE" id="PS50949">
    <property type="entry name" value="HTH_GNTR"/>
    <property type="match status" value="1"/>
</dbReference>
<evidence type="ECO:0000256" key="3">
    <source>
        <dbReference type="ARBA" id="ARBA00023163"/>
    </source>
</evidence>
<comment type="caution">
    <text evidence="5">The sequence shown here is derived from an EMBL/GenBank/DDBJ whole genome shotgun (WGS) entry which is preliminary data.</text>
</comment>
<keyword evidence="1" id="KW-0805">Transcription regulation</keyword>
<dbReference type="Gene3D" id="1.10.10.10">
    <property type="entry name" value="Winged helix-like DNA-binding domain superfamily/Winged helix DNA-binding domain"/>
    <property type="match status" value="1"/>
</dbReference>
<dbReference type="SUPFAM" id="SSF46785">
    <property type="entry name" value="Winged helix' DNA-binding domain"/>
    <property type="match status" value="1"/>
</dbReference>
<dbReference type="PANTHER" id="PTHR43537:SF49">
    <property type="entry name" value="TRANSCRIPTIONAL REGULATORY PROTEIN"/>
    <property type="match status" value="1"/>
</dbReference>
<dbReference type="InterPro" id="IPR000524">
    <property type="entry name" value="Tscrpt_reg_HTH_GntR"/>
</dbReference>
<dbReference type="OrthoDB" id="8960174at2"/>
<organism evidence="5 6">
    <name type="scientific">Achromobacter spanius</name>
    <dbReference type="NCBI Taxonomy" id="217203"/>
    <lineage>
        <taxon>Bacteria</taxon>
        <taxon>Pseudomonadati</taxon>
        <taxon>Pseudomonadota</taxon>
        <taxon>Betaproteobacteria</taxon>
        <taxon>Burkholderiales</taxon>
        <taxon>Alcaligenaceae</taxon>
        <taxon>Achromobacter</taxon>
    </lineage>
</organism>
<evidence type="ECO:0000259" key="4">
    <source>
        <dbReference type="PROSITE" id="PS50949"/>
    </source>
</evidence>
<evidence type="ECO:0000313" key="6">
    <source>
        <dbReference type="Proteomes" id="UP000239990"/>
    </source>
</evidence>
<dbReference type="InterPro" id="IPR036388">
    <property type="entry name" value="WH-like_DNA-bd_sf"/>
</dbReference>
<dbReference type="SMART" id="SM00895">
    <property type="entry name" value="FCD"/>
    <property type="match status" value="1"/>
</dbReference>
<dbReference type="GO" id="GO:0003677">
    <property type="term" value="F:DNA binding"/>
    <property type="evidence" value="ECO:0007669"/>
    <property type="project" value="UniProtKB-KW"/>
</dbReference>
<dbReference type="GO" id="GO:0003700">
    <property type="term" value="F:DNA-binding transcription factor activity"/>
    <property type="evidence" value="ECO:0007669"/>
    <property type="project" value="InterPro"/>
</dbReference>
<dbReference type="SUPFAM" id="SSF48008">
    <property type="entry name" value="GntR ligand-binding domain-like"/>
    <property type="match status" value="1"/>
</dbReference>
<keyword evidence="2" id="KW-0238">DNA-binding</keyword>
<dbReference type="InterPro" id="IPR011711">
    <property type="entry name" value="GntR_C"/>
</dbReference>
<name>A0A2S5GYY7_9BURK</name>
<reference evidence="5 6" key="1">
    <citation type="submission" date="2018-02" db="EMBL/GenBank/DDBJ databases">
        <title>Draft Genome of Achromobacter spanius stain 6.</title>
        <authorList>
            <person name="Gunasekera T.S."/>
            <person name="Radwan O."/>
            <person name="Ruiz O.N."/>
        </authorList>
    </citation>
    <scope>NUCLEOTIDE SEQUENCE [LARGE SCALE GENOMIC DNA]</scope>
    <source>
        <strain evidence="5 6">6</strain>
    </source>
</reference>
<dbReference type="Pfam" id="PF07729">
    <property type="entry name" value="FCD"/>
    <property type="match status" value="1"/>
</dbReference>
<keyword evidence="3" id="KW-0804">Transcription</keyword>
<evidence type="ECO:0000313" key="5">
    <source>
        <dbReference type="EMBL" id="PPA78277.1"/>
    </source>
</evidence>
<protein>
    <submittedName>
        <fullName evidence="5">FCD domain-containing protein</fullName>
    </submittedName>
</protein>
<dbReference type="Pfam" id="PF00392">
    <property type="entry name" value="GntR"/>
    <property type="match status" value="1"/>
</dbReference>
<dbReference type="PANTHER" id="PTHR43537">
    <property type="entry name" value="TRANSCRIPTIONAL REGULATOR, GNTR FAMILY"/>
    <property type="match status" value="1"/>
</dbReference>
<dbReference type="Proteomes" id="UP000239990">
    <property type="component" value="Unassembled WGS sequence"/>
</dbReference>
<dbReference type="SMART" id="SM00345">
    <property type="entry name" value="HTH_GNTR"/>
    <property type="match status" value="1"/>
</dbReference>
<dbReference type="EMBL" id="PREU01000001">
    <property type="protein sequence ID" value="PPA78277.1"/>
    <property type="molecule type" value="Genomic_DNA"/>
</dbReference>
<dbReference type="InterPro" id="IPR036390">
    <property type="entry name" value="WH_DNA-bd_sf"/>
</dbReference>
<sequence>MSAQTNTVTKILEVIRQDRLPGGAHLTAQKLADRLRLSRSPVNDALGVLERHGIVARKPNRGYFLQQDFDALPDDPDHLAELAPPSANDIVTQSYFKLADDLLRGQLPMQCSEAQLRVRYALTNAQTQALLARVSQEGWAQRRPGYGWEFSSMMTTPDSLLQSYRLRLALEPAALLEPTFRIEKSVIERCRAAEKHLLDGGIATDTADQLHERGVRFHESLVEASGNPFFIDTIKRVNRVRRLLSYRSMQDRSRYQQHCDQHLAILDLLERERNDEAAAALSSHLRSTLDNLSRISGILTSPA</sequence>
<gene>
    <name evidence="5" type="ORF">C4E15_03145</name>
</gene>
<dbReference type="InterPro" id="IPR008920">
    <property type="entry name" value="TF_FadR/GntR_C"/>
</dbReference>